<accession>A0A9N9CMS4</accession>
<dbReference type="GO" id="GO:0009229">
    <property type="term" value="P:thiamine diphosphate biosynthetic process"/>
    <property type="evidence" value="ECO:0007669"/>
    <property type="project" value="UniProtKB-UniRule"/>
</dbReference>
<dbReference type="Pfam" id="PF04265">
    <property type="entry name" value="TPK_B1_binding"/>
    <property type="match status" value="1"/>
</dbReference>
<keyword evidence="4 7" id="KW-0547">Nucleotide-binding</keyword>
<keyword evidence="6 7" id="KW-0067">ATP-binding</keyword>
<keyword evidence="10" id="KW-1185">Reference proteome</keyword>
<gene>
    <name evidence="9" type="ORF">PBRASI_LOCUS7894</name>
</gene>
<dbReference type="InterPro" id="IPR006282">
    <property type="entry name" value="Thi_PPkinase"/>
</dbReference>
<dbReference type="PIRSF" id="PIRSF031057">
    <property type="entry name" value="Thiamin_pyrophosphokinase"/>
    <property type="match status" value="1"/>
</dbReference>
<evidence type="ECO:0000256" key="4">
    <source>
        <dbReference type="ARBA" id="ARBA00022741"/>
    </source>
</evidence>
<dbReference type="InterPro" id="IPR036759">
    <property type="entry name" value="TPK_catalytic_sf"/>
</dbReference>
<evidence type="ECO:0000259" key="8">
    <source>
        <dbReference type="SMART" id="SM00983"/>
    </source>
</evidence>
<dbReference type="Pfam" id="PF04263">
    <property type="entry name" value="TPK_catalytic"/>
    <property type="match status" value="1"/>
</dbReference>
<evidence type="ECO:0000256" key="2">
    <source>
        <dbReference type="ARBA" id="ARBA00006785"/>
    </source>
</evidence>
<dbReference type="EMBL" id="CAJVPI010001303">
    <property type="protein sequence ID" value="CAG8605811.1"/>
    <property type="molecule type" value="Genomic_DNA"/>
</dbReference>
<dbReference type="Proteomes" id="UP000789739">
    <property type="component" value="Unassembled WGS sequence"/>
</dbReference>
<dbReference type="InterPro" id="IPR007373">
    <property type="entry name" value="Thiamin_PyroPKinase_B1-bd"/>
</dbReference>
<dbReference type="EC" id="2.7.6.2" evidence="7"/>
<dbReference type="GO" id="GO:0005524">
    <property type="term" value="F:ATP binding"/>
    <property type="evidence" value="ECO:0007669"/>
    <property type="project" value="UniProtKB-UniRule"/>
</dbReference>
<evidence type="ECO:0000256" key="1">
    <source>
        <dbReference type="ARBA" id="ARBA00005078"/>
    </source>
</evidence>
<dbReference type="GO" id="GO:0006772">
    <property type="term" value="P:thiamine metabolic process"/>
    <property type="evidence" value="ECO:0007669"/>
    <property type="project" value="InterPro"/>
</dbReference>
<comment type="caution">
    <text evidence="9">The sequence shown here is derived from an EMBL/GenBank/DDBJ whole genome shotgun (WGS) entry which is preliminary data.</text>
</comment>
<dbReference type="OrthoDB" id="25149at2759"/>
<dbReference type="InterPro" id="IPR036371">
    <property type="entry name" value="TPK_B1-bd_sf"/>
</dbReference>
<dbReference type="AlphaFoldDB" id="A0A9N9CMS4"/>
<dbReference type="FunFam" id="3.40.50.10240:FF:000006">
    <property type="entry name" value="Thiamin pyrophosphokinase 1"/>
    <property type="match status" value="1"/>
</dbReference>
<comment type="similarity">
    <text evidence="2 7">Belongs to the thiamine pyrophosphokinase family.</text>
</comment>
<evidence type="ECO:0000313" key="9">
    <source>
        <dbReference type="EMBL" id="CAG8605811.1"/>
    </source>
</evidence>
<feature type="domain" description="Thiamin pyrophosphokinase thiamin-binding" evidence="8">
    <location>
        <begin position="176"/>
        <end position="242"/>
    </location>
</feature>
<dbReference type="NCBIfam" id="TIGR01378">
    <property type="entry name" value="thi_PPkinase"/>
    <property type="match status" value="1"/>
</dbReference>
<comment type="catalytic activity">
    <reaction evidence="7">
        <text>thiamine + ATP = thiamine diphosphate + AMP + H(+)</text>
        <dbReference type="Rhea" id="RHEA:11576"/>
        <dbReference type="ChEBI" id="CHEBI:15378"/>
        <dbReference type="ChEBI" id="CHEBI:18385"/>
        <dbReference type="ChEBI" id="CHEBI:30616"/>
        <dbReference type="ChEBI" id="CHEBI:58937"/>
        <dbReference type="ChEBI" id="CHEBI:456215"/>
    </reaction>
</comment>
<organism evidence="9 10">
    <name type="scientific">Paraglomus brasilianum</name>
    <dbReference type="NCBI Taxonomy" id="144538"/>
    <lineage>
        <taxon>Eukaryota</taxon>
        <taxon>Fungi</taxon>
        <taxon>Fungi incertae sedis</taxon>
        <taxon>Mucoromycota</taxon>
        <taxon>Glomeromycotina</taxon>
        <taxon>Glomeromycetes</taxon>
        <taxon>Paraglomerales</taxon>
        <taxon>Paraglomeraceae</taxon>
        <taxon>Paraglomus</taxon>
    </lineage>
</organism>
<evidence type="ECO:0000256" key="7">
    <source>
        <dbReference type="PIRNR" id="PIRNR031057"/>
    </source>
</evidence>
<sequence>MSVFHWDTARFLKSYDRNVDENAPCYVIIVLNQPITMKNNTFEPLWKQSLLKICADGGANRIYDAFVGSNKLSEYIPDYICGDNDSLRDDVREYYLSKGTIIINNPDQDETDLMKCIEVIRSRENDNSKYDVIALGAIGGRFDHSMSNIHYLHKLKDERRIYLLSDVNMTFLLDKGIHHIHCDSEIEGPTCGILPIGISNAIISTTGLRWNLSSACTAFGRMISTSNIIDSDEIIIETNQPLIWTVELKV</sequence>
<evidence type="ECO:0000256" key="3">
    <source>
        <dbReference type="ARBA" id="ARBA00022679"/>
    </source>
</evidence>
<dbReference type="CDD" id="cd07995">
    <property type="entry name" value="TPK"/>
    <property type="match status" value="1"/>
</dbReference>
<reference evidence="9" key="1">
    <citation type="submission" date="2021-06" db="EMBL/GenBank/DDBJ databases">
        <authorList>
            <person name="Kallberg Y."/>
            <person name="Tangrot J."/>
            <person name="Rosling A."/>
        </authorList>
    </citation>
    <scope>NUCLEOTIDE SEQUENCE</scope>
    <source>
        <strain evidence="9">BR232B</strain>
    </source>
</reference>
<dbReference type="SMART" id="SM00983">
    <property type="entry name" value="TPK_B1_binding"/>
    <property type="match status" value="1"/>
</dbReference>
<dbReference type="PANTHER" id="PTHR13622">
    <property type="entry name" value="THIAMIN PYROPHOSPHOKINASE"/>
    <property type="match status" value="1"/>
</dbReference>
<dbReference type="SUPFAM" id="SSF63999">
    <property type="entry name" value="Thiamin pyrophosphokinase, catalytic domain"/>
    <property type="match status" value="1"/>
</dbReference>
<dbReference type="GO" id="GO:0004788">
    <property type="term" value="F:thiamine diphosphokinase activity"/>
    <property type="evidence" value="ECO:0007669"/>
    <property type="project" value="UniProtKB-UniRule"/>
</dbReference>
<dbReference type="SUPFAM" id="SSF63862">
    <property type="entry name" value="Thiamin pyrophosphokinase, substrate-binding domain"/>
    <property type="match status" value="1"/>
</dbReference>
<evidence type="ECO:0000313" key="10">
    <source>
        <dbReference type="Proteomes" id="UP000789739"/>
    </source>
</evidence>
<dbReference type="PANTHER" id="PTHR13622:SF8">
    <property type="entry name" value="THIAMIN PYROPHOSPHOKINASE 1"/>
    <property type="match status" value="1"/>
</dbReference>
<dbReference type="Gene3D" id="3.40.50.10240">
    <property type="entry name" value="Thiamin pyrophosphokinase, catalytic domain"/>
    <property type="match status" value="1"/>
</dbReference>
<dbReference type="InterPro" id="IPR007371">
    <property type="entry name" value="TPK_catalytic"/>
</dbReference>
<name>A0A9N9CMS4_9GLOM</name>
<evidence type="ECO:0000256" key="5">
    <source>
        <dbReference type="ARBA" id="ARBA00022777"/>
    </source>
</evidence>
<dbReference type="InterPro" id="IPR016966">
    <property type="entry name" value="Thiamin_pyrophosphokinase_euk"/>
</dbReference>
<protein>
    <recommendedName>
        <fullName evidence="7">Thiamine pyrophosphokinase</fullName>
        <ecNumber evidence="7">2.7.6.2</ecNumber>
    </recommendedName>
</protein>
<keyword evidence="5 7" id="KW-0418">Kinase</keyword>
<comment type="pathway">
    <text evidence="1 7">Cofactor biosynthesis; thiamine diphosphate biosynthesis; thiamine diphosphate from thiamine: step 1/1.</text>
</comment>
<proteinExistence type="inferred from homology"/>
<keyword evidence="3 7" id="KW-0808">Transferase</keyword>
<dbReference type="GO" id="GO:0030975">
    <property type="term" value="F:thiamine binding"/>
    <property type="evidence" value="ECO:0007669"/>
    <property type="project" value="UniProtKB-UniRule"/>
</dbReference>
<dbReference type="GO" id="GO:0016301">
    <property type="term" value="F:kinase activity"/>
    <property type="evidence" value="ECO:0007669"/>
    <property type="project" value="UniProtKB-UniRule"/>
</dbReference>
<evidence type="ECO:0000256" key="6">
    <source>
        <dbReference type="ARBA" id="ARBA00022840"/>
    </source>
</evidence>